<sequence length="240" mass="26503">MTPATDADATVSPVTTVKRSLGRAWRDLLSIYYAITPIWRLLKSVGLLFFGFFCWSASSLVLSYGIDWGVLHVVRAYGFVLILWGPLTHAVIVPSVIRLRRTADGGVRRVIARHGSKLNLSIFLTIVLLLTAAPISPMVLDFQSALSADSGPDIDPDLTCEGVDEEISCELSDPTGIERVVVTSGDAELARVEDPPYEFTIREDELEEVVGQKEFVVELQDEDGETLRRYRKYASSIPTS</sequence>
<evidence type="ECO:0000256" key="1">
    <source>
        <dbReference type="SAM" id="Phobius"/>
    </source>
</evidence>
<dbReference type="GeneID" id="14377965"/>
<name>L0IF48_HALRX</name>
<dbReference type="STRING" id="797302.Halru_2893"/>
<evidence type="ECO:0000313" key="2">
    <source>
        <dbReference type="EMBL" id="AGB17463.1"/>
    </source>
</evidence>
<dbReference type="HOGENOM" id="CLU_1159085_0_0_2"/>
<accession>L0IF48</accession>
<dbReference type="AlphaFoldDB" id="L0IF48"/>
<feature type="transmembrane region" description="Helical" evidence="1">
    <location>
        <begin position="76"/>
        <end position="97"/>
    </location>
</feature>
<protein>
    <submittedName>
        <fullName evidence="2">Uncharacterized protein</fullName>
    </submittedName>
</protein>
<dbReference type="KEGG" id="hru:Halru_2893"/>
<evidence type="ECO:0000313" key="3">
    <source>
        <dbReference type="Proteomes" id="UP000010846"/>
    </source>
</evidence>
<keyword evidence="1" id="KW-1133">Transmembrane helix</keyword>
<keyword evidence="1" id="KW-0472">Membrane</keyword>
<organism evidence="2 3">
    <name type="scientific">Halovivax ruber (strain DSM 18193 / JCM 13892 / XH-70)</name>
    <dbReference type="NCBI Taxonomy" id="797302"/>
    <lineage>
        <taxon>Archaea</taxon>
        <taxon>Methanobacteriati</taxon>
        <taxon>Methanobacteriota</taxon>
        <taxon>Stenosarchaea group</taxon>
        <taxon>Halobacteria</taxon>
        <taxon>Halobacteriales</taxon>
        <taxon>Natrialbaceae</taxon>
        <taxon>Halovivax</taxon>
    </lineage>
</organism>
<dbReference type="OrthoDB" id="186030at2157"/>
<dbReference type="eggNOG" id="arCOG11980">
    <property type="taxonomic scope" value="Archaea"/>
</dbReference>
<feature type="transmembrane region" description="Helical" evidence="1">
    <location>
        <begin position="45"/>
        <end position="64"/>
    </location>
</feature>
<keyword evidence="1" id="KW-0812">Transmembrane</keyword>
<feature type="transmembrane region" description="Helical" evidence="1">
    <location>
        <begin position="118"/>
        <end position="140"/>
    </location>
</feature>
<dbReference type="Proteomes" id="UP000010846">
    <property type="component" value="Chromosome"/>
</dbReference>
<dbReference type="RefSeq" id="WP_015302050.1">
    <property type="nucleotide sequence ID" value="NC_019964.1"/>
</dbReference>
<keyword evidence="3" id="KW-1185">Reference proteome</keyword>
<reference evidence="2" key="1">
    <citation type="submission" date="2011-09" db="EMBL/GenBank/DDBJ databases">
        <title>Complete sequence of Halovivax ruber XH-70.</title>
        <authorList>
            <consortium name="US DOE Joint Genome Institute"/>
            <person name="Lucas S."/>
            <person name="Han J."/>
            <person name="Lapidus A."/>
            <person name="Cheng J.-F."/>
            <person name="Goodwin L."/>
            <person name="Pitluck S."/>
            <person name="Peters L."/>
            <person name="Mikhailova N."/>
            <person name="Davenport K."/>
            <person name="Detter J.C."/>
            <person name="Han C."/>
            <person name="Tapia R."/>
            <person name="Land M."/>
            <person name="Hauser L."/>
            <person name="Kyrpides N."/>
            <person name="Ivanova N."/>
            <person name="Pagani I."/>
            <person name="Sproer C."/>
            <person name="Anderson I."/>
            <person name="Woyke T."/>
        </authorList>
    </citation>
    <scope>NUCLEOTIDE SEQUENCE</scope>
    <source>
        <strain evidence="2">XH-70</strain>
    </source>
</reference>
<dbReference type="EMBL" id="CP003050">
    <property type="protein sequence ID" value="AGB17463.1"/>
    <property type="molecule type" value="Genomic_DNA"/>
</dbReference>
<gene>
    <name evidence="2" type="ordered locus">Halru_2893</name>
</gene>
<proteinExistence type="predicted"/>